<evidence type="ECO:0000256" key="5">
    <source>
        <dbReference type="ARBA" id="ARBA00022927"/>
    </source>
</evidence>
<proteinExistence type="inferred from homology"/>
<dbReference type="Pfam" id="PF04136">
    <property type="entry name" value="COG3_N"/>
    <property type="match status" value="2"/>
</dbReference>
<dbReference type="GO" id="GO:0000139">
    <property type="term" value="C:Golgi membrane"/>
    <property type="evidence" value="ECO:0007669"/>
    <property type="project" value="UniProtKB-SubCell"/>
</dbReference>
<evidence type="ECO:0000256" key="7">
    <source>
        <dbReference type="ARBA" id="ARBA00023136"/>
    </source>
</evidence>
<evidence type="ECO:0000313" key="12">
    <source>
        <dbReference type="EMBL" id="CAD9680824.1"/>
    </source>
</evidence>
<feature type="compositionally biased region" description="Low complexity" evidence="9">
    <location>
        <begin position="823"/>
        <end position="834"/>
    </location>
</feature>
<evidence type="ECO:0000256" key="9">
    <source>
        <dbReference type="SAM" id="MobiDB-lite"/>
    </source>
</evidence>
<dbReference type="AlphaFoldDB" id="A0A7S2RUB4"/>
<evidence type="ECO:0000256" key="2">
    <source>
        <dbReference type="ARBA" id="ARBA00009936"/>
    </source>
</evidence>
<dbReference type="Pfam" id="PF20671">
    <property type="entry name" value="COG3_C"/>
    <property type="match status" value="1"/>
</dbReference>
<dbReference type="GO" id="GO:0017119">
    <property type="term" value="C:Golgi transport complex"/>
    <property type="evidence" value="ECO:0007669"/>
    <property type="project" value="TreeGrafter"/>
</dbReference>
<keyword evidence="7" id="KW-0472">Membrane</keyword>
<dbReference type="EMBL" id="HBHK01011273">
    <property type="protein sequence ID" value="CAD9680824.1"/>
    <property type="molecule type" value="Transcribed_RNA"/>
</dbReference>
<dbReference type="InterPro" id="IPR007265">
    <property type="entry name" value="COG_su3"/>
</dbReference>
<name>A0A7S2RUB4_9STRA</name>
<evidence type="ECO:0000256" key="8">
    <source>
        <dbReference type="ARBA" id="ARBA00031339"/>
    </source>
</evidence>
<dbReference type="GO" id="GO:0006891">
    <property type="term" value="P:intra-Golgi vesicle-mediated transport"/>
    <property type="evidence" value="ECO:0007669"/>
    <property type="project" value="TreeGrafter"/>
</dbReference>
<dbReference type="GO" id="GO:0005801">
    <property type="term" value="C:cis-Golgi network"/>
    <property type="evidence" value="ECO:0007669"/>
    <property type="project" value="InterPro"/>
</dbReference>
<evidence type="ECO:0000256" key="6">
    <source>
        <dbReference type="ARBA" id="ARBA00023034"/>
    </source>
</evidence>
<dbReference type="PANTHER" id="PTHR13302:SF8">
    <property type="entry name" value="CONSERVED OLIGOMERIC GOLGI COMPLEX SUBUNIT 3"/>
    <property type="match status" value="1"/>
</dbReference>
<reference evidence="12" key="1">
    <citation type="submission" date="2021-01" db="EMBL/GenBank/DDBJ databases">
        <authorList>
            <person name="Corre E."/>
            <person name="Pelletier E."/>
            <person name="Niang G."/>
            <person name="Scheremetjew M."/>
            <person name="Finn R."/>
            <person name="Kale V."/>
            <person name="Holt S."/>
            <person name="Cochrane G."/>
            <person name="Meng A."/>
            <person name="Brown T."/>
            <person name="Cohen L."/>
        </authorList>
    </citation>
    <scope>NUCLEOTIDE SEQUENCE</scope>
    <source>
        <strain evidence="12">NY070348D</strain>
    </source>
</reference>
<dbReference type="GO" id="GO:0007030">
    <property type="term" value="P:Golgi organization"/>
    <property type="evidence" value="ECO:0007669"/>
    <property type="project" value="TreeGrafter"/>
</dbReference>
<protein>
    <recommendedName>
        <fullName evidence="3">Conserved oligomeric Golgi complex subunit 3</fullName>
    </recommendedName>
    <alternativeName>
        <fullName evidence="8">Component of oligomeric Golgi complex 3</fullName>
    </alternativeName>
</protein>
<feature type="region of interest" description="Disordered" evidence="9">
    <location>
        <begin position="806"/>
        <end position="862"/>
    </location>
</feature>
<keyword evidence="5" id="KW-0653">Protein transport</keyword>
<comment type="similarity">
    <text evidence="2">Belongs to the COG3 family.</text>
</comment>
<dbReference type="PANTHER" id="PTHR13302">
    <property type="entry name" value="CONSERVED OLIGOMERIC GOLGI COMPLEX COMPONENT 3"/>
    <property type="match status" value="1"/>
</dbReference>
<feature type="domain" description="Conserved oligomeric Golgi complex subunit 3 C-terminal" evidence="11">
    <location>
        <begin position="288"/>
        <end position="625"/>
    </location>
</feature>
<dbReference type="InterPro" id="IPR048685">
    <property type="entry name" value="COG3_C"/>
</dbReference>
<dbReference type="GO" id="GO:0006886">
    <property type="term" value="P:intracellular protein transport"/>
    <property type="evidence" value="ECO:0007669"/>
    <property type="project" value="InterPro"/>
</dbReference>
<feature type="domain" description="Conserved oligomeric Golgi complex subunit 3 N-terminal" evidence="10">
    <location>
        <begin position="196"/>
        <end position="250"/>
    </location>
</feature>
<evidence type="ECO:0000256" key="3">
    <source>
        <dbReference type="ARBA" id="ARBA00020976"/>
    </source>
</evidence>
<organism evidence="12">
    <name type="scientific">Mucochytrium quahogii</name>
    <dbReference type="NCBI Taxonomy" id="96639"/>
    <lineage>
        <taxon>Eukaryota</taxon>
        <taxon>Sar</taxon>
        <taxon>Stramenopiles</taxon>
        <taxon>Bigyra</taxon>
        <taxon>Labyrinthulomycetes</taxon>
        <taxon>Thraustochytrida</taxon>
        <taxon>Thraustochytriidae</taxon>
        <taxon>Mucochytrium</taxon>
    </lineage>
</organism>
<feature type="compositionally biased region" description="Polar residues" evidence="9">
    <location>
        <begin position="852"/>
        <end position="862"/>
    </location>
</feature>
<gene>
    <name evidence="12" type="ORF">QSP1433_LOCUS7050</name>
</gene>
<feature type="domain" description="Conserved oligomeric Golgi complex subunit 3 N-terminal" evidence="10">
    <location>
        <begin position="92"/>
        <end position="173"/>
    </location>
</feature>
<evidence type="ECO:0000259" key="10">
    <source>
        <dbReference type="Pfam" id="PF04136"/>
    </source>
</evidence>
<sequence length="862" mass="97457">MSAYELSPEVDALLLDVDQATHSQHRDLRRRHSSVQARAKVQEEKPQDGMLVSPLEFWSYVQEQEKDGGLQGMTIRGDKYSSQSKVLEESVRKLGEYMSICDLVVENIQKGEELLNDLELKHQTVAQKTSSLHETCKKLLEEQQRFEKIVKDIEVPMEYLREVDRIGPLLGIPMETRLKSVTGPPEKGTVRPLNPDSPQFFGILKRIDECINYWEENTHFKDYEEYESKLHTLQLRGLTLIRNMVVDSIRATTTSARIGIESKYEQLLRGGNAVDKERITAFDAERNSLMYIRFRAQAKHLRMYIEELESRLPNRVSGDLLFSCQQSYCGCRLELLRLVAFRSKELSPSGSDLTACLRVATPYLLNQCKIEYRLFHEFFTLDSVEQLRFDHSEEPNSRLLARRVSVGSVGSDSVAGFTETPERDAYMEMMTELCTKLYDLVRPLVVKMNDMRVLCDTVGVIEGEILEGQVERLGEAGEPVRGVLIQILQDVQERLIYSASQYIQLHITNFSPQAGDLRYPEKLIESSKGESRPGMTTGCFKTLENTLMCLIQIYRCLEPQTFEELAQEAVMACSHSLTEASREIGKRSRVDGDLFLIKHLLVLREQISPFNTQLTVKQVELDFTPTAAAFSDFMSHTGNIFSRQNNALVDLVSRGVPSILENQIDCKRDLESQLKLACESFIVRTYEQALAQLIAFLQRASKPLSDQTQVFQEQPFAKPDRVLALLNQCATDVPQMLRDILKSMTLYLANAQTQSILFKPIKANIFASISRMNDCIEANYDTEHTIKMKKTLGGLRTAINELEVDTHSGSSRSLGSVKGHGESSGSAGESKPAGDSTDDSEETAETLPADKNISTENSVLEN</sequence>
<keyword evidence="6" id="KW-0333">Golgi apparatus</keyword>
<comment type="subcellular location">
    <subcellularLocation>
        <location evidence="1">Golgi apparatus membrane</location>
        <topology evidence="1">Peripheral membrane protein</topology>
    </subcellularLocation>
</comment>
<evidence type="ECO:0000256" key="4">
    <source>
        <dbReference type="ARBA" id="ARBA00022448"/>
    </source>
</evidence>
<accession>A0A7S2RUB4</accession>
<evidence type="ECO:0000256" key="1">
    <source>
        <dbReference type="ARBA" id="ARBA00004395"/>
    </source>
</evidence>
<dbReference type="InterPro" id="IPR048320">
    <property type="entry name" value="COG3_N"/>
</dbReference>
<keyword evidence="4" id="KW-0813">Transport</keyword>
<evidence type="ECO:0000259" key="11">
    <source>
        <dbReference type="Pfam" id="PF20671"/>
    </source>
</evidence>